<dbReference type="EMBL" id="WKFB01000433">
    <property type="protein sequence ID" value="KAF6723294.1"/>
    <property type="molecule type" value="Genomic_DNA"/>
</dbReference>
<dbReference type="Pfam" id="PF00167">
    <property type="entry name" value="FGF"/>
    <property type="match status" value="1"/>
</dbReference>
<dbReference type="SUPFAM" id="SSF50353">
    <property type="entry name" value="Cytokine"/>
    <property type="match status" value="1"/>
</dbReference>
<dbReference type="GO" id="GO:0008083">
    <property type="term" value="F:growth factor activity"/>
    <property type="evidence" value="ECO:0007669"/>
    <property type="project" value="InterPro"/>
</dbReference>
<dbReference type="InterPro" id="IPR008996">
    <property type="entry name" value="IL1/FGF"/>
</dbReference>
<comment type="caution">
    <text evidence="3">The sequence shown here is derived from an EMBL/GenBank/DDBJ whole genome shotgun (WGS) entry which is preliminary data.</text>
</comment>
<evidence type="ECO:0000313" key="4">
    <source>
        <dbReference type="Proteomes" id="UP000646548"/>
    </source>
</evidence>
<dbReference type="Gene3D" id="6.20.90.30">
    <property type="match status" value="1"/>
</dbReference>
<evidence type="ECO:0000313" key="3">
    <source>
        <dbReference type="EMBL" id="KAF6723294.1"/>
    </source>
</evidence>
<feature type="region of interest" description="Disordered" evidence="2">
    <location>
        <begin position="1"/>
        <end position="28"/>
    </location>
</feature>
<dbReference type="InterPro" id="IPR002209">
    <property type="entry name" value="Fibroblast_GF_fam"/>
</dbReference>
<evidence type="ECO:0000256" key="1">
    <source>
        <dbReference type="ARBA" id="ARBA00007936"/>
    </source>
</evidence>
<dbReference type="AlphaFoldDB" id="A0A834C8T3"/>
<dbReference type="Proteomes" id="UP000646548">
    <property type="component" value="Unassembled WGS sequence"/>
</dbReference>
<protein>
    <submittedName>
        <fullName evidence="3">Fibroblast growth factor 2</fullName>
    </submittedName>
</protein>
<sequence length="111" mass="12341">MATGEITLGSPPEDSGSDSFPPGNFKDPKRLYCKNGGFFLRIRPDGGVDGVREKKDPHIKLRLQATSGRRGGDQRSLFKQISGNAWRWPPIWSETSNRGMLLLGATREQQL</sequence>
<gene>
    <name evidence="3" type="ORF">FQA47_012811</name>
</gene>
<comment type="similarity">
    <text evidence="1">Belongs to the heparin-binding growth factors family.</text>
</comment>
<organism evidence="3 4">
    <name type="scientific">Oryzias melastigma</name>
    <name type="common">Marine medaka</name>
    <dbReference type="NCBI Taxonomy" id="30732"/>
    <lineage>
        <taxon>Eukaryota</taxon>
        <taxon>Metazoa</taxon>
        <taxon>Chordata</taxon>
        <taxon>Craniata</taxon>
        <taxon>Vertebrata</taxon>
        <taxon>Euteleostomi</taxon>
        <taxon>Actinopterygii</taxon>
        <taxon>Neopterygii</taxon>
        <taxon>Teleostei</taxon>
        <taxon>Neoteleostei</taxon>
        <taxon>Acanthomorphata</taxon>
        <taxon>Ovalentaria</taxon>
        <taxon>Atherinomorphae</taxon>
        <taxon>Beloniformes</taxon>
        <taxon>Adrianichthyidae</taxon>
        <taxon>Oryziinae</taxon>
        <taxon>Oryzias</taxon>
    </lineage>
</organism>
<proteinExistence type="inferred from homology"/>
<reference evidence="3" key="1">
    <citation type="journal article" name="BMC Genomics">
        <title>Long-read sequencing and de novo genome assembly of marine medaka (Oryzias melastigma).</title>
        <authorList>
            <person name="Liang P."/>
            <person name="Saqib H.S.A."/>
            <person name="Ni X."/>
            <person name="Shen Y."/>
        </authorList>
    </citation>
    <scope>NUCLEOTIDE SEQUENCE</scope>
    <source>
        <strain evidence="3">Bigg-433</strain>
    </source>
</reference>
<name>A0A834C8T3_ORYME</name>
<evidence type="ECO:0000256" key="2">
    <source>
        <dbReference type="SAM" id="MobiDB-lite"/>
    </source>
</evidence>
<accession>A0A834C8T3</accession>